<dbReference type="KEGG" id="csyr:103262847"/>
<dbReference type="PANTHER" id="PTHR37338:SF1">
    <property type="entry name" value="SPERMATOGENESIS-ASSOCIATED PROTEIN 32"/>
    <property type="match status" value="1"/>
</dbReference>
<dbReference type="STRING" id="1868482.ENSTSYP00000024884"/>
<dbReference type="RefSeq" id="XP_008058684.1">
    <property type="nucleotide sequence ID" value="XM_008060493.1"/>
</dbReference>
<dbReference type="Proteomes" id="UP000189704">
    <property type="component" value="Unplaced"/>
</dbReference>
<gene>
    <name evidence="3" type="primary">SPATA32</name>
</gene>
<dbReference type="GO" id="GO:0048471">
    <property type="term" value="C:perinuclear region of cytoplasm"/>
    <property type="evidence" value="ECO:0007669"/>
    <property type="project" value="TreeGrafter"/>
</dbReference>
<protein>
    <submittedName>
        <fullName evidence="3">Spermatogenesis-associated protein 32</fullName>
    </submittedName>
</protein>
<proteinExistence type="predicted"/>
<dbReference type="AlphaFoldDB" id="A0A1U7TF73"/>
<evidence type="ECO:0000313" key="3">
    <source>
        <dbReference type="RefSeq" id="XP_008058684.1"/>
    </source>
</evidence>
<dbReference type="PANTHER" id="PTHR37338">
    <property type="entry name" value="SPERMATOGENESIS-ASSOCIATED PROTEIN 32"/>
    <property type="match status" value="1"/>
</dbReference>
<dbReference type="CTD" id="124783"/>
<dbReference type="GO" id="GO:0003779">
    <property type="term" value="F:actin binding"/>
    <property type="evidence" value="ECO:0007669"/>
    <property type="project" value="TreeGrafter"/>
</dbReference>
<accession>A0A1U7TF73</accession>
<reference evidence="3" key="1">
    <citation type="submission" date="2025-08" db="UniProtKB">
        <authorList>
            <consortium name="RefSeq"/>
        </authorList>
    </citation>
    <scope>IDENTIFICATION</scope>
</reference>
<evidence type="ECO:0000256" key="1">
    <source>
        <dbReference type="SAM" id="MobiDB-lite"/>
    </source>
</evidence>
<keyword evidence="2" id="KW-1185">Reference proteome</keyword>
<sequence>MEMEPTEPTENEESHKDSWQPEPRTEPTHPSVQENVQPGIMESPGAGDVRSVHVQTSQHLFWADKLVQASEHSLQLAAHSRLRSGTANPPTSPPGRVSTRILCPSGQPQAHPAPPAASSQLPRSPCLPSSGLPLALGLAEVINFASSLAMASSRKMDLPSLECMTKAPALKATVPSTGPVRPTAGQQEPEKSTEVLSARWLEVRDLQKAWGPEGRDLPCLCPDFSKPGIKRATIKGEVQLLQPPVLSPQPQGAEKDSVLGTKKGNPLLLKIHFKLSTPTTPEK</sequence>
<feature type="compositionally biased region" description="Basic and acidic residues" evidence="1">
    <location>
        <begin position="12"/>
        <end position="27"/>
    </location>
</feature>
<evidence type="ECO:0000313" key="2">
    <source>
        <dbReference type="Proteomes" id="UP000189704"/>
    </source>
</evidence>
<dbReference type="Pfam" id="PF15310">
    <property type="entry name" value="VAD1-2"/>
    <property type="match status" value="1"/>
</dbReference>
<feature type="region of interest" description="Disordered" evidence="1">
    <location>
        <begin position="80"/>
        <end position="124"/>
    </location>
</feature>
<name>A0A1U7TF73_CARSF</name>
<feature type="region of interest" description="Disordered" evidence="1">
    <location>
        <begin position="172"/>
        <end position="193"/>
    </location>
</feature>
<dbReference type="OrthoDB" id="9625284at2759"/>
<feature type="compositionally biased region" description="Acidic residues" evidence="1">
    <location>
        <begin position="1"/>
        <end position="11"/>
    </location>
</feature>
<dbReference type="GeneID" id="103262847"/>
<dbReference type="GO" id="GO:0007283">
    <property type="term" value="P:spermatogenesis"/>
    <property type="evidence" value="ECO:0007669"/>
    <property type="project" value="InterPro"/>
</dbReference>
<feature type="compositionally biased region" description="Low complexity" evidence="1">
    <location>
        <begin position="104"/>
        <end position="124"/>
    </location>
</feature>
<dbReference type="InterPro" id="IPR029297">
    <property type="entry name" value="SPATA32"/>
</dbReference>
<feature type="region of interest" description="Disordered" evidence="1">
    <location>
        <begin position="1"/>
        <end position="53"/>
    </location>
</feature>
<organism evidence="2 3">
    <name type="scientific">Carlito syrichta</name>
    <name type="common">Philippine tarsier</name>
    <name type="synonym">Tarsius syrichta</name>
    <dbReference type="NCBI Taxonomy" id="1868482"/>
    <lineage>
        <taxon>Eukaryota</taxon>
        <taxon>Metazoa</taxon>
        <taxon>Chordata</taxon>
        <taxon>Craniata</taxon>
        <taxon>Vertebrata</taxon>
        <taxon>Euteleostomi</taxon>
        <taxon>Mammalia</taxon>
        <taxon>Eutheria</taxon>
        <taxon>Euarchontoglires</taxon>
        <taxon>Primates</taxon>
        <taxon>Haplorrhini</taxon>
        <taxon>Tarsiiformes</taxon>
        <taxon>Tarsiidae</taxon>
        <taxon>Carlito</taxon>
    </lineage>
</organism>